<evidence type="ECO:0000313" key="1">
    <source>
        <dbReference type="EMBL" id="RAU19034.1"/>
    </source>
</evidence>
<sequence length="442" mass="50108">MNWYKKVAWTEGMFMRPQHFQQQDRYFEKFVNLKTTSLGGFAWGVMHLILDQGALKIGKVMISECSGIFEDGTPFEMPGTDPLPDALDISELKEGDLINLCLPLWKNGAVDMDRSQQDVSHARYRIETHNIADSVAGRGQVADIDIAHKKLRLLPGRSVHQHMTTLTIAQVRSVSGNSIELESEFVPPTLHTRGNSTLSSYVREIAGLLSLRSQLYAQRILNAGTEGAADISDLMLLQISNRYKVLFDHYGQLEHIHPLVVYEQGLSLAAELATFTSDTRLPKELRAYDHKQLKVCFVELIRELNRSLSTLLEQNAYRIELEVKSYGVRVGQIPSNELFDRAYILVVTSDMPKEDLRNKLPTHLKIGPVEYITQLVNRHLPGIKIEPMPVAPRQIPYYGGAVYFELQAQGKHWDSISANRSIALHIGEQFPNLEMDLWAIKY</sequence>
<dbReference type="PANTHER" id="PTHR35566:SF1">
    <property type="entry name" value="TYPE VI SECRETION SYSTEM BASEPLATE COMPONENT TSSK1"/>
    <property type="match status" value="1"/>
</dbReference>
<dbReference type="Pfam" id="PF05936">
    <property type="entry name" value="T6SS_VasE"/>
    <property type="match status" value="1"/>
</dbReference>
<dbReference type="AlphaFoldDB" id="A0A364NPQ6"/>
<dbReference type="Proteomes" id="UP000250744">
    <property type="component" value="Unassembled WGS sequence"/>
</dbReference>
<comment type="caution">
    <text evidence="1">The sequence shown here is derived from an EMBL/GenBank/DDBJ whole genome shotgun (WGS) entry which is preliminary data.</text>
</comment>
<keyword evidence="2" id="KW-1185">Reference proteome</keyword>
<dbReference type="NCBIfam" id="TIGR03353">
    <property type="entry name" value="VI_chp_4"/>
    <property type="match status" value="1"/>
</dbReference>
<dbReference type="EMBL" id="QKRX01000003">
    <property type="protein sequence ID" value="RAU19034.1"/>
    <property type="molecule type" value="Genomic_DNA"/>
</dbReference>
<protein>
    <submittedName>
        <fullName evidence="1">Type VI secretion system baseplate subunit TssK</fullName>
    </submittedName>
</protein>
<name>A0A364NPQ6_9GAMM</name>
<reference evidence="1 2" key="1">
    <citation type="submission" date="2018-06" db="EMBL/GenBank/DDBJ databases">
        <title>Nitrincola tibetense sp. nov., isolated from Lake XuguoCo on Tibetan Plateau.</title>
        <authorList>
            <person name="Xing P."/>
        </authorList>
    </citation>
    <scope>NUCLEOTIDE SEQUENCE [LARGE SCALE GENOMIC DNA]</scope>
    <source>
        <strain evidence="2">xg18</strain>
    </source>
</reference>
<dbReference type="OrthoDB" id="9775333at2"/>
<proteinExistence type="predicted"/>
<dbReference type="RefSeq" id="WP_112158421.1">
    <property type="nucleotide sequence ID" value="NZ_QKRX01000003.1"/>
</dbReference>
<gene>
    <name evidence="1" type="primary">tssK</name>
    <name evidence="1" type="ORF">DN062_06075</name>
</gene>
<dbReference type="PANTHER" id="PTHR35566">
    <property type="entry name" value="BLR3599 PROTEIN"/>
    <property type="match status" value="1"/>
</dbReference>
<dbReference type="InterPro" id="IPR010263">
    <property type="entry name" value="T6SS_TssK"/>
</dbReference>
<evidence type="ECO:0000313" key="2">
    <source>
        <dbReference type="Proteomes" id="UP000250744"/>
    </source>
</evidence>
<accession>A0A364NPQ6</accession>
<organism evidence="1 2">
    <name type="scientific">Nitrincola tibetensis</name>
    <dbReference type="NCBI Taxonomy" id="2219697"/>
    <lineage>
        <taxon>Bacteria</taxon>
        <taxon>Pseudomonadati</taxon>
        <taxon>Pseudomonadota</taxon>
        <taxon>Gammaproteobacteria</taxon>
        <taxon>Oceanospirillales</taxon>
        <taxon>Oceanospirillaceae</taxon>
        <taxon>Nitrincola</taxon>
    </lineage>
</organism>